<name>A0ABT8IZH1_9MICO</name>
<accession>A0ABT8IZH1</accession>
<feature type="transmembrane region" description="Helical" evidence="1">
    <location>
        <begin position="72"/>
        <end position="93"/>
    </location>
</feature>
<keyword evidence="3" id="KW-1185">Reference proteome</keyword>
<organism evidence="2 3">
    <name type="scientific">Leifsonia virtsii</name>
    <dbReference type="NCBI Taxonomy" id="3035915"/>
    <lineage>
        <taxon>Bacteria</taxon>
        <taxon>Bacillati</taxon>
        <taxon>Actinomycetota</taxon>
        <taxon>Actinomycetes</taxon>
        <taxon>Micrococcales</taxon>
        <taxon>Microbacteriaceae</taxon>
        <taxon>Leifsonia</taxon>
    </lineage>
</organism>
<comment type="caution">
    <text evidence="2">The sequence shown here is derived from an EMBL/GenBank/DDBJ whole genome shotgun (WGS) entry which is preliminary data.</text>
</comment>
<evidence type="ECO:0000313" key="3">
    <source>
        <dbReference type="Proteomes" id="UP001174210"/>
    </source>
</evidence>
<gene>
    <name evidence="2" type="ORF">P5G59_13190</name>
</gene>
<dbReference type="RefSeq" id="WP_301219450.1">
    <property type="nucleotide sequence ID" value="NZ_JAROCB010000003.1"/>
</dbReference>
<reference evidence="2" key="1">
    <citation type="submission" date="2023-03" db="EMBL/GenBank/DDBJ databases">
        <title>MT1 and MT2 Draft Genomes of Novel Species.</title>
        <authorList>
            <person name="Venkateswaran K."/>
        </authorList>
    </citation>
    <scope>NUCLEOTIDE SEQUENCE</scope>
    <source>
        <strain evidence="2">F6_8S_P_1A</strain>
    </source>
</reference>
<dbReference type="Proteomes" id="UP001174210">
    <property type="component" value="Unassembled WGS sequence"/>
</dbReference>
<feature type="transmembrane region" description="Helical" evidence="1">
    <location>
        <begin position="139"/>
        <end position="161"/>
    </location>
</feature>
<feature type="transmembrane region" description="Helical" evidence="1">
    <location>
        <begin position="44"/>
        <end position="66"/>
    </location>
</feature>
<feature type="transmembrane region" description="Helical" evidence="1">
    <location>
        <begin position="12"/>
        <end position="32"/>
    </location>
</feature>
<evidence type="ECO:0008006" key="4">
    <source>
        <dbReference type="Google" id="ProtNLM"/>
    </source>
</evidence>
<proteinExistence type="predicted"/>
<keyword evidence="1" id="KW-1133">Transmembrane helix</keyword>
<keyword evidence="1" id="KW-0812">Transmembrane</keyword>
<feature type="transmembrane region" description="Helical" evidence="1">
    <location>
        <begin position="113"/>
        <end position="133"/>
    </location>
</feature>
<dbReference type="EMBL" id="JAROCB010000003">
    <property type="protein sequence ID" value="MDN4598102.1"/>
    <property type="molecule type" value="Genomic_DNA"/>
</dbReference>
<keyword evidence="1" id="KW-0472">Membrane</keyword>
<evidence type="ECO:0000313" key="2">
    <source>
        <dbReference type="EMBL" id="MDN4598102.1"/>
    </source>
</evidence>
<evidence type="ECO:0000256" key="1">
    <source>
        <dbReference type="SAM" id="Phobius"/>
    </source>
</evidence>
<sequence length="166" mass="16867">MEEPFASWSEFNVAVAGAGAALGGLLIVALSVNIQKIAESRGLAARAGASIASLILGVALCCAALIPGQVTWGYGIQVLVGTALCAIVVVRSAVTVHRDAVSTGYRRYSAERIAMFAVPPALYAVAGVMLVGLSGSAGLVIVAVGTILAIVTTVLFSWVALVEVLR</sequence>
<protein>
    <recommendedName>
        <fullName evidence="4">Modulator of FtsH protease</fullName>
    </recommendedName>
</protein>